<dbReference type="SUPFAM" id="SSF47762">
    <property type="entry name" value="PAH2 domain"/>
    <property type="match status" value="3"/>
</dbReference>
<dbReference type="FunFam" id="1.20.1160.11:FF:000001">
    <property type="entry name" value="Paired amphipathic helix protein Sin3"/>
    <property type="match status" value="1"/>
</dbReference>
<evidence type="ECO:0000256" key="4">
    <source>
        <dbReference type="ARBA" id="ARBA00023015"/>
    </source>
</evidence>
<feature type="compositionally biased region" description="Polar residues" evidence="8">
    <location>
        <begin position="101"/>
        <end position="116"/>
    </location>
</feature>
<protein>
    <recommendedName>
        <fullName evidence="9">Histone deacetylase interacting domain-containing protein</fullName>
    </recommendedName>
</protein>
<evidence type="ECO:0000256" key="6">
    <source>
        <dbReference type="ARBA" id="ARBA00023242"/>
    </source>
</evidence>
<feature type="compositionally biased region" description="Low complexity" evidence="8">
    <location>
        <begin position="27"/>
        <end position="42"/>
    </location>
</feature>
<feature type="compositionally biased region" description="Low complexity" evidence="8">
    <location>
        <begin position="483"/>
        <end position="494"/>
    </location>
</feature>
<dbReference type="InterPro" id="IPR013194">
    <property type="entry name" value="HDAC_interact_dom"/>
</dbReference>
<dbReference type="GO" id="GO:0003714">
    <property type="term" value="F:transcription corepressor activity"/>
    <property type="evidence" value="ECO:0007669"/>
    <property type="project" value="InterPro"/>
</dbReference>
<feature type="compositionally biased region" description="Basic residues" evidence="8">
    <location>
        <begin position="617"/>
        <end position="629"/>
    </location>
</feature>
<dbReference type="FunFam" id="1.20.1160.11:FF:000003">
    <property type="entry name" value="Paired amphipathic helix SIN3-like protein"/>
    <property type="match status" value="1"/>
</dbReference>
<feature type="compositionally biased region" description="Basic and acidic residues" evidence="8">
    <location>
        <begin position="1142"/>
        <end position="1168"/>
    </location>
</feature>
<dbReference type="Proteomes" id="UP001209540">
    <property type="component" value="Unassembled WGS sequence"/>
</dbReference>
<feature type="compositionally biased region" description="Polar residues" evidence="8">
    <location>
        <begin position="1219"/>
        <end position="1228"/>
    </location>
</feature>
<keyword evidence="11" id="KW-1185">Reference proteome</keyword>
<evidence type="ECO:0000256" key="8">
    <source>
        <dbReference type="SAM" id="MobiDB-lite"/>
    </source>
</evidence>
<proteinExistence type="predicted"/>
<dbReference type="InterPro" id="IPR031693">
    <property type="entry name" value="Sin3_C"/>
</dbReference>
<sequence length="1571" mass="174566">MSSPKQTPLPNIRPPNSAAAAPPQLVPPMSSGSSGTSPYGQQPLPPPPITSSSGSSRPSLSSTTSRPLPPPGMGGASGTDMPPPYHTSPSMSTPSPMTSSYANTQSMPSLPSPNTLPGSSGRNSNNTNTNNSSSSSASKPSLPPIPLPPSTNSSRGSGAPPLPSSSSFPESNSGPLPPRSQAASPPAPPLMTQPSGRPQQQQTPTTTLSTASTNTTTTTNNNNNNNSSNANSSSNNNNSNNNNTGGYRPLNVRDALTYLDQVKVQFSAHPDVYNQFLDIMKDFKSQAIDTPGVIERVSILFNGHPDLISGFNTFLPPGYRIECSSDPNEPDIIKVTTPSGTTHKRTSRPVGSVPPPHLPQGPGPLSQRREPDMVHGSAMGGVPPPPPPHHQQQQQPGPPPTAAGSYYQAPYGHLPPHHPHQPPPPPPTSASSIPPPQSMPPSMTHPIHPLPPQPQSTVTSSAHGYVPPGASSSRRPPPPPPLTNSSAAASQDQSDPPHMTGSSSGGGTRKAPVEFNHAINYVNKIKNRYAGDPETYKQFLEILQTYQKERKPIQEVYTHVQYLFNGAPDLLHEFKQFLPEITGQPAPEFLDEIEPSYTSSKRLYVSAAQNQNYLPPGKKKKTGPKKKNQKAGMEEDLIAGYPASSYFDPARPTISAEEVELFEQIRKHIGNKPSYEEFLKTLNLYTQQIIDADGLMKQVEGFLGSDRELFDWFKSVVAVDLKDQVIERPSVIVPKPDLNHCPTVDNSPSYRLVSKDWQNQPCSGRDQLCWEVLNDEYVSHPIWASEDSGFVASKKNAYEEAMHRCEEERYDYDLNIDANLNTIALLVPLAKQIEAMTDEEKESFKLSPGLGGQSVTIYERIIKKVYPDELGQKVINVLYEHPDRAVPILLNRLSLKDEEWRKAQHEYNKIWRESDAKNFYRALDYQGTSFKSNDRKGIAQKALVLEIENLHDDFRENEVDIKDKDAYPLQYIFPDQDVFRDVTRLIFSYIEKQNGFSSNDRRKIRNFINVFIPLFFHVGDVIPEGYSIESEDEEDASADEDDEGHSINTEDSDADMDNIRSPRNRRSRSPSTTPTTRRRNGRSRTDDHNDTSADLLRGVLTKKNKNPTSADDGEAFDKSPSAQRDTSTTPAPEEGEDFEADTNQRDESYDDSKPIKTEDPSSADERENMNGGAASSSSPQDMSADEKPNNAIDATNGVECDEKEEQASVTGTATAGTTKSNNDVQNPEGNHLFAAAAAATAPNMNKRTSYSFFCNNAFYTFFRLYQLTYERLNKMKKLDEDMKSNPNKGKKINKVAHELDLYTSRFDDIDISIGYYNSLLDLIDRYFNGDFDQNAFEEKARYIFVTDAYVLFTIDKLIQSIVKQVQTFAVDDKCGQLVDLFRSDQTLESTCPRITSVYRLRAEEVVGADEYLYKVNFNTEANKMSIQLLDKDDDMLEPSSQDHYENYVASYMDWANSTEGIDVSKMHASFLQRNWKPHDRHLSEITVQSQLQYKVSQENYHMYYIIGTEDAFVRPPISSGNEDKDKIEEMRKSKWHEWLESRATGWAKNIESDDAYNSMEADALKLLSEKK</sequence>
<evidence type="ECO:0000313" key="10">
    <source>
        <dbReference type="EMBL" id="KAI9255096.1"/>
    </source>
</evidence>
<feature type="region of interest" description="Disordered" evidence="8">
    <location>
        <begin position="612"/>
        <end position="632"/>
    </location>
</feature>
<feature type="compositionally biased region" description="Low complexity" evidence="8">
    <location>
        <begin position="87"/>
        <end position="100"/>
    </location>
</feature>
<feature type="compositionally biased region" description="Pro residues" evidence="8">
    <location>
        <begin position="421"/>
        <end position="439"/>
    </location>
</feature>
<dbReference type="Pfam" id="PF16879">
    <property type="entry name" value="Sin3a_C"/>
    <property type="match status" value="1"/>
</dbReference>
<evidence type="ECO:0000256" key="2">
    <source>
        <dbReference type="ARBA" id="ARBA00022491"/>
    </source>
</evidence>
<keyword evidence="3" id="KW-0677">Repeat</keyword>
<keyword evidence="6 7" id="KW-0539">Nucleus</keyword>
<dbReference type="Gene3D" id="1.20.1160.11">
    <property type="entry name" value="Paired amphipathic helix"/>
    <property type="match status" value="3"/>
</dbReference>
<dbReference type="InterPro" id="IPR036600">
    <property type="entry name" value="PAH_sf"/>
</dbReference>
<evidence type="ECO:0000313" key="11">
    <source>
        <dbReference type="Proteomes" id="UP001209540"/>
    </source>
</evidence>
<feature type="compositionally biased region" description="Acidic residues" evidence="8">
    <location>
        <begin position="1029"/>
        <end position="1043"/>
    </location>
</feature>
<dbReference type="PANTHER" id="PTHR12346">
    <property type="entry name" value="SIN3B-RELATED"/>
    <property type="match status" value="1"/>
</dbReference>
<keyword evidence="2" id="KW-0678">Repressor</keyword>
<name>A0AAD5PBH8_9FUNG</name>
<evidence type="ECO:0000259" key="9">
    <source>
        <dbReference type="SMART" id="SM00761"/>
    </source>
</evidence>
<reference evidence="10" key="1">
    <citation type="journal article" date="2022" name="IScience">
        <title>Evolution of zygomycete secretomes and the origins of terrestrial fungal ecologies.</title>
        <authorList>
            <person name="Chang Y."/>
            <person name="Wang Y."/>
            <person name="Mondo S."/>
            <person name="Ahrendt S."/>
            <person name="Andreopoulos W."/>
            <person name="Barry K."/>
            <person name="Beard J."/>
            <person name="Benny G.L."/>
            <person name="Blankenship S."/>
            <person name="Bonito G."/>
            <person name="Cuomo C."/>
            <person name="Desiro A."/>
            <person name="Gervers K.A."/>
            <person name="Hundley H."/>
            <person name="Kuo A."/>
            <person name="LaButti K."/>
            <person name="Lang B.F."/>
            <person name="Lipzen A."/>
            <person name="O'Donnell K."/>
            <person name="Pangilinan J."/>
            <person name="Reynolds N."/>
            <person name="Sandor L."/>
            <person name="Smith M.E."/>
            <person name="Tsang A."/>
            <person name="Grigoriev I.V."/>
            <person name="Stajich J.E."/>
            <person name="Spatafora J.W."/>
        </authorList>
    </citation>
    <scope>NUCLEOTIDE SEQUENCE</scope>
    <source>
        <strain evidence="10">RSA 2281</strain>
    </source>
</reference>
<evidence type="ECO:0000256" key="3">
    <source>
        <dbReference type="ARBA" id="ARBA00022737"/>
    </source>
</evidence>
<dbReference type="PANTHER" id="PTHR12346:SF0">
    <property type="entry name" value="SIN3A, ISOFORM G"/>
    <property type="match status" value="1"/>
</dbReference>
<dbReference type="Pfam" id="PF08295">
    <property type="entry name" value="Sin3_corepress"/>
    <property type="match status" value="1"/>
</dbReference>
<feature type="compositionally biased region" description="Low complexity" evidence="8">
    <location>
        <begin position="50"/>
        <end position="66"/>
    </location>
</feature>
<feature type="domain" description="Histone deacetylase interacting" evidence="9">
    <location>
        <begin position="740"/>
        <end position="843"/>
    </location>
</feature>
<accession>A0AAD5PBH8</accession>
<comment type="caution">
    <text evidence="10">The sequence shown here is derived from an EMBL/GenBank/DDBJ whole genome shotgun (WGS) entry which is preliminary data.</text>
</comment>
<feature type="compositionally biased region" description="Polar residues" evidence="8">
    <location>
        <begin position="1120"/>
        <end position="1130"/>
    </location>
</feature>
<dbReference type="PROSITE" id="PS51477">
    <property type="entry name" value="PAH"/>
    <property type="match status" value="3"/>
</dbReference>
<dbReference type="GO" id="GO:0000122">
    <property type="term" value="P:negative regulation of transcription by RNA polymerase II"/>
    <property type="evidence" value="ECO:0007669"/>
    <property type="project" value="TreeGrafter"/>
</dbReference>
<dbReference type="Pfam" id="PF02671">
    <property type="entry name" value="PAH"/>
    <property type="match status" value="3"/>
</dbReference>
<feature type="compositionally biased region" description="Polar residues" evidence="8">
    <location>
        <begin position="192"/>
        <end position="204"/>
    </location>
</feature>
<feature type="region of interest" description="Disordered" evidence="8">
    <location>
        <begin position="325"/>
        <end position="511"/>
    </location>
</feature>
<feature type="compositionally biased region" description="Low complexity" evidence="8">
    <location>
        <begin position="150"/>
        <end position="184"/>
    </location>
</feature>
<feature type="compositionally biased region" description="Low complexity" evidence="8">
    <location>
        <begin position="205"/>
        <end position="244"/>
    </location>
</feature>
<keyword evidence="5" id="KW-0804">Transcription</keyword>
<evidence type="ECO:0000256" key="7">
    <source>
        <dbReference type="PROSITE-ProRule" id="PRU00810"/>
    </source>
</evidence>
<keyword evidence="4" id="KW-0805">Transcription regulation</keyword>
<evidence type="ECO:0000256" key="1">
    <source>
        <dbReference type="ARBA" id="ARBA00004123"/>
    </source>
</evidence>
<evidence type="ECO:0000256" key="5">
    <source>
        <dbReference type="ARBA" id="ARBA00023163"/>
    </source>
</evidence>
<organism evidence="10 11">
    <name type="scientific">Phascolomyces articulosus</name>
    <dbReference type="NCBI Taxonomy" id="60185"/>
    <lineage>
        <taxon>Eukaryota</taxon>
        <taxon>Fungi</taxon>
        <taxon>Fungi incertae sedis</taxon>
        <taxon>Mucoromycota</taxon>
        <taxon>Mucoromycotina</taxon>
        <taxon>Mucoromycetes</taxon>
        <taxon>Mucorales</taxon>
        <taxon>Lichtheimiaceae</taxon>
        <taxon>Phascolomyces</taxon>
    </lineage>
</organism>
<dbReference type="GO" id="GO:0033698">
    <property type="term" value="C:Rpd3L complex"/>
    <property type="evidence" value="ECO:0007669"/>
    <property type="project" value="UniProtKB-ARBA"/>
</dbReference>
<feature type="compositionally biased region" description="Low complexity" evidence="8">
    <location>
        <begin position="117"/>
        <end position="140"/>
    </location>
</feature>
<dbReference type="GO" id="GO:0010628">
    <property type="term" value="P:positive regulation of gene expression"/>
    <property type="evidence" value="ECO:0007669"/>
    <property type="project" value="UniProtKB-ARBA"/>
</dbReference>
<reference evidence="10" key="2">
    <citation type="submission" date="2023-02" db="EMBL/GenBank/DDBJ databases">
        <authorList>
            <consortium name="DOE Joint Genome Institute"/>
            <person name="Mondo S.J."/>
            <person name="Chang Y."/>
            <person name="Wang Y."/>
            <person name="Ahrendt S."/>
            <person name="Andreopoulos W."/>
            <person name="Barry K."/>
            <person name="Beard J."/>
            <person name="Benny G.L."/>
            <person name="Blankenship S."/>
            <person name="Bonito G."/>
            <person name="Cuomo C."/>
            <person name="Desiro A."/>
            <person name="Gervers K.A."/>
            <person name="Hundley H."/>
            <person name="Kuo A."/>
            <person name="LaButti K."/>
            <person name="Lang B.F."/>
            <person name="Lipzen A."/>
            <person name="O'Donnell K."/>
            <person name="Pangilinan J."/>
            <person name="Reynolds N."/>
            <person name="Sandor L."/>
            <person name="Smith M.W."/>
            <person name="Tsang A."/>
            <person name="Grigoriev I.V."/>
            <person name="Stajich J.E."/>
            <person name="Spatafora J.W."/>
        </authorList>
    </citation>
    <scope>NUCLEOTIDE SEQUENCE</scope>
    <source>
        <strain evidence="10">RSA 2281</strain>
    </source>
</reference>
<comment type="subcellular location">
    <subcellularLocation>
        <location evidence="1 7">Nucleus</location>
    </subcellularLocation>
</comment>
<dbReference type="FunFam" id="1.20.1160.11:FF:000002">
    <property type="entry name" value="Paired amphipathic helix protein SIN3"/>
    <property type="match status" value="1"/>
</dbReference>
<feature type="region of interest" description="Disordered" evidence="8">
    <location>
        <begin position="1029"/>
        <end position="1228"/>
    </location>
</feature>
<gene>
    <name evidence="10" type="ORF">BDA99DRAFT_485496</name>
</gene>
<dbReference type="EMBL" id="JAIXMP010000023">
    <property type="protein sequence ID" value="KAI9255096.1"/>
    <property type="molecule type" value="Genomic_DNA"/>
</dbReference>
<feature type="region of interest" description="Disordered" evidence="8">
    <location>
        <begin position="1"/>
        <end position="248"/>
    </location>
</feature>
<dbReference type="InterPro" id="IPR003822">
    <property type="entry name" value="PAH"/>
</dbReference>
<feature type="compositionally biased region" description="Pro residues" evidence="8">
    <location>
        <begin position="352"/>
        <end position="362"/>
    </location>
</feature>
<dbReference type="InterPro" id="IPR039774">
    <property type="entry name" value="Sin3-like"/>
</dbReference>
<dbReference type="SMART" id="SM00761">
    <property type="entry name" value="HDAC_interact"/>
    <property type="match status" value="1"/>
</dbReference>